<evidence type="ECO:0000313" key="7">
    <source>
        <dbReference type="Proteomes" id="UP000515977"/>
    </source>
</evidence>
<dbReference type="KEGG" id="tbv:H9L17_14360"/>
<keyword evidence="6" id="KW-0282">Flagellum</keyword>
<reference evidence="6 7" key="1">
    <citation type="submission" date="2020-08" db="EMBL/GenBank/DDBJ databases">
        <title>Genome sequence of Thermomonas brevis KACC 16975T.</title>
        <authorList>
            <person name="Hyun D.-W."/>
            <person name="Bae J.-W."/>
        </authorList>
    </citation>
    <scope>NUCLEOTIDE SEQUENCE [LARGE SCALE GENOMIC DNA]</scope>
    <source>
        <strain evidence="6 7">KACC 16975</strain>
    </source>
</reference>
<keyword evidence="4 5" id="KW-0975">Bacterial flagellum</keyword>
<proteinExistence type="inferred from homology"/>
<evidence type="ECO:0000256" key="1">
    <source>
        <dbReference type="ARBA" id="ARBA00004117"/>
    </source>
</evidence>
<dbReference type="GO" id="GO:0071973">
    <property type="term" value="P:bacterial-type flagellum-dependent cell motility"/>
    <property type="evidence" value="ECO:0007669"/>
    <property type="project" value="InterPro"/>
</dbReference>
<dbReference type="InterPro" id="IPR001624">
    <property type="entry name" value="FliE"/>
</dbReference>
<dbReference type="GO" id="GO:0005198">
    <property type="term" value="F:structural molecule activity"/>
    <property type="evidence" value="ECO:0007669"/>
    <property type="project" value="UniProtKB-UniRule"/>
</dbReference>
<evidence type="ECO:0000256" key="2">
    <source>
        <dbReference type="ARBA" id="ARBA00009272"/>
    </source>
</evidence>
<evidence type="ECO:0000313" key="6">
    <source>
        <dbReference type="EMBL" id="QNN46332.1"/>
    </source>
</evidence>
<sequence>MQIDAIGAIAPSAMTSLSEATSASNSPAADFGQWVGDGVARLDDSLRSADSGLRAMAAGQDVPVHDVMISLEHARMQLMFMVEVRNRVVEAYQELMRMQL</sequence>
<organism evidence="6 7">
    <name type="scientific">Thermomonas brevis</name>
    <dbReference type="NCBI Taxonomy" id="215691"/>
    <lineage>
        <taxon>Bacteria</taxon>
        <taxon>Pseudomonadati</taxon>
        <taxon>Pseudomonadota</taxon>
        <taxon>Gammaproteobacteria</taxon>
        <taxon>Lysobacterales</taxon>
        <taxon>Lysobacteraceae</taxon>
        <taxon>Thermomonas</taxon>
    </lineage>
</organism>
<keyword evidence="6" id="KW-0966">Cell projection</keyword>
<dbReference type="NCBIfam" id="TIGR00205">
    <property type="entry name" value="fliE"/>
    <property type="match status" value="1"/>
</dbReference>
<dbReference type="GO" id="GO:0009425">
    <property type="term" value="C:bacterial-type flagellum basal body"/>
    <property type="evidence" value="ECO:0007669"/>
    <property type="project" value="UniProtKB-SubCell"/>
</dbReference>
<gene>
    <name evidence="5 6" type="primary">fliE</name>
    <name evidence="6" type="ORF">H9L17_14360</name>
</gene>
<comment type="similarity">
    <text evidence="2 5">Belongs to the FliE family.</text>
</comment>
<dbReference type="GO" id="GO:0003774">
    <property type="term" value="F:cytoskeletal motor activity"/>
    <property type="evidence" value="ECO:0007669"/>
    <property type="project" value="InterPro"/>
</dbReference>
<dbReference type="PANTHER" id="PTHR34653">
    <property type="match status" value="1"/>
</dbReference>
<evidence type="ECO:0000256" key="4">
    <source>
        <dbReference type="ARBA" id="ARBA00023143"/>
    </source>
</evidence>
<accession>A0A7G9QSK7</accession>
<keyword evidence="6" id="KW-0969">Cilium</keyword>
<dbReference type="EMBL" id="CP060711">
    <property type="protein sequence ID" value="QNN46332.1"/>
    <property type="molecule type" value="Genomic_DNA"/>
</dbReference>
<dbReference type="PRINTS" id="PR01006">
    <property type="entry name" value="FLGHOOKFLIE"/>
</dbReference>
<evidence type="ECO:0000256" key="5">
    <source>
        <dbReference type="HAMAP-Rule" id="MF_00724"/>
    </source>
</evidence>
<dbReference type="RefSeq" id="WP_187570098.1">
    <property type="nucleotide sequence ID" value="NZ_CP060711.1"/>
</dbReference>
<keyword evidence="7" id="KW-1185">Reference proteome</keyword>
<name>A0A7G9QSK7_9GAMM</name>
<dbReference type="Proteomes" id="UP000515977">
    <property type="component" value="Chromosome"/>
</dbReference>
<comment type="subcellular location">
    <subcellularLocation>
        <location evidence="1 5">Bacterial flagellum basal body</location>
    </subcellularLocation>
</comment>
<protein>
    <recommendedName>
        <fullName evidence="3 5">Flagellar hook-basal body complex protein FliE</fullName>
    </recommendedName>
</protein>
<dbReference type="AlphaFoldDB" id="A0A7G9QSK7"/>
<dbReference type="PANTHER" id="PTHR34653:SF1">
    <property type="entry name" value="FLAGELLAR HOOK-BASAL BODY COMPLEX PROTEIN FLIE"/>
    <property type="match status" value="1"/>
</dbReference>
<evidence type="ECO:0000256" key="3">
    <source>
        <dbReference type="ARBA" id="ARBA00018024"/>
    </source>
</evidence>
<dbReference type="HAMAP" id="MF_00724">
    <property type="entry name" value="FliE"/>
    <property type="match status" value="1"/>
</dbReference>
<dbReference type="Pfam" id="PF02049">
    <property type="entry name" value="FliE"/>
    <property type="match status" value="1"/>
</dbReference>